<dbReference type="STRING" id="1095776.SAMN04515672_1540"/>
<dbReference type="InterPro" id="IPR036291">
    <property type="entry name" value="NAD(P)-bd_dom_sf"/>
</dbReference>
<dbReference type="Gene3D" id="3.40.50.720">
    <property type="entry name" value="NAD(P)-binding Rossmann-like Domain"/>
    <property type="match status" value="1"/>
</dbReference>
<dbReference type="PANTHER" id="PTHR43781:SF1">
    <property type="entry name" value="SACCHAROPINE DEHYDROGENASE"/>
    <property type="match status" value="1"/>
</dbReference>
<dbReference type="EMBL" id="FNFE01000002">
    <property type="protein sequence ID" value="SDJ82764.1"/>
    <property type="molecule type" value="Genomic_DNA"/>
</dbReference>
<feature type="domain" description="Saccharopine dehydrogenase NADP binding" evidence="2">
    <location>
        <begin position="5"/>
        <end position="120"/>
    </location>
</feature>
<organism evidence="3 4">
    <name type="scientific">Natronorubrum texcoconense</name>
    <dbReference type="NCBI Taxonomy" id="1095776"/>
    <lineage>
        <taxon>Archaea</taxon>
        <taxon>Methanobacteriati</taxon>
        <taxon>Methanobacteriota</taxon>
        <taxon>Stenosarchaea group</taxon>
        <taxon>Halobacteria</taxon>
        <taxon>Halobacteriales</taxon>
        <taxon>Natrialbaceae</taxon>
        <taxon>Natronorubrum</taxon>
    </lineage>
</organism>
<evidence type="ECO:0000313" key="3">
    <source>
        <dbReference type="EMBL" id="SDJ82764.1"/>
    </source>
</evidence>
<accession>A0A1G8WX20</accession>
<feature type="compositionally biased region" description="Basic and acidic residues" evidence="1">
    <location>
        <begin position="362"/>
        <end position="372"/>
    </location>
</feature>
<evidence type="ECO:0000259" key="2">
    <source>
        <dbReference type="Pfam" id="PF03435"/>
    </source>
</evidence>
<keyword evidence="4" id="KW-1185">Reference proteome</keyword>
<feature type="region of interest" description="Disordered" evidence="1">
    <location>
        <begin position="349"/>
        <end position="372"/>
    </location>
</feature>
<evidence type="ECO:0000256" key="1">
    <source>
        <dbReference type="SAM" id="MobiDB-lite"/>
    </source>
</evidence>
<proteinExistence type="predicted"/>
<reference evidence="4" key="1">
    <citation type="submission" date="2016-10" db="EMBL/GenBank/DDBJ databases">
        <authorList>
            <person name="Varghese N."/>
            <person name="Submissions S."/>
        </authorList>
    </citation>
    <scope>NUCLEOTIDE SEQUENCE [LARGE SCALE GENOMIC DNA]</scope>
    <source>
        <strain evidence="4">B4,CECT 8067,JCM 17497</strain>
    </source>
</reference>
<dbReference type="InterPro" id="IPR005097">
    <property type="entry name" value="Sacchrp_dh_NADP-bd"/>
</dbReference>
<name>A0A1G8WX20_9EURY</name>
<protein>
    <submittedName>
        <fullName evidence="3">Uncharacterized conserved protein</fullName>
    </submittedName>
</protein>
<dbReference type="Proteomes" id="UP000198882">
    <property type="component" value="Unassembled WGS sequence"/>
</dbReference>
<gene>
    <name evidence="3" type="ORF">SAMN04515672_1540</name>
</gene>
<dbReference type="PANTHER" id="PTHR43781">
    <property type="entry name" value="SACCHAROPINE DEHYDROGENASE"/>
    <property type="match status" value="1"/>
</dbReference>
<sequence length="372" mass="39934">MDSLLIYGSYGYTGRLIAREAVSRGGSPAIAGRDGRAVARQADELGVEGRTFGLGDDVTSHIRNFDAVLNCAGPFVKTVNPLVEACLETETDYLDITGEFRVFERLRRRDDAARDANVTMLPGVGFEVVPSDCLAAFLHEQLPSATGLSLGVKGNGPLSRGTARTFVEQLGTDGVVRRNGRLIKVPMGFRTRDIDFGTGPEHAVSVPWADVVTAAHSTGIDSIEVYAAVPSWATRGMAVVDSLGWLLERRPIKGGLRRLVDSQADGPDERELATDTATVWGDAVDESTGRRARARVRTPNPYALTAESAVTAAERLLDGHDRPRKRIPAGFQTPASAFGSEFVLELSGTDRELLAAPSESGEPERSPLESDD</sequence>
<dbReference type="OrthoDB" id="194971at2157"/>
<dbReference type="SUPFAM" id="SSF51735">
    <property type="entry name" value="NAD(P)-binding Rossmann-fold domains"/>
    <property type="match status" value="1"/>
</dbReference>
<dbReference type="Pfam" id="PF03435">
    <property type="entry name" value="Sacchrp_dh_NADP"/>
    <property type="match status" value="1"/>
</dbReference>
<dbReference type="RefSeq" id="WP_090304134.1">
    <property type="nucleotide sequence ID" value="NZ_FNFE01000002.1"/>
</dbReference>
<dbReference type="AlphaFoldDB" id="A0A1G8WX20"/>
<evidence type="ECO:0000313" key="4">
    <source>
        <dbReference type="Proteomes" id="UP000198882"/>
    </source>
</evidence>